<dbReference type="FunFam" id="3.30.70.270:FF:000001">
    <property type="entry name" value="Diguanylate cyclase domain protein"/>
    <property type="match status" value="1"/>
</dbReference>
<dbReference type="Gene3D" id="3.30.70.270">
    <property type="match status" value="1"/>
</dbReference>
<dbReference type="PANTHER" id="PTHR44757:SF2">
    <property type="entry name" value="BIOFILM ARCHITECTURE MAINTENANCE PROTEIN MBAA"/>
    <property type="match status" value="1"/>
</dbReference>
<dbReference type="PROSITE" id="PS50883">
    <property type="entry name" value="EAL"/>
    <property type="match status" value="1"/>
</dbReference>
<dbReference type="InterPro" id="IPR029016">
    <property type="entry name" value="GAF-like_dom_sf"/>
</dbReference>
<evidence type="ECO:0000259" key="3">
    <source>
        <dbReference type="PROSITE" id="PS50113"/>
    </source>
</evidence>
<dbReference type="SUPFAM" id="SSF55785">
    <property type="entry name" value="PYP-like sensor domain (PAS domain)"/>
    <property type="match status" value="1"/>
</dbReference>
<dbReference type="EMBL" id="FWFV01000011">
    <property type="protein sequence ID" value="SLN63908.1"/>
    <property type="molecule type" value="Genomic_DNA"/>
</dbReference>
<accession>A0A1Y5TMM0</accession>
<dbReference type="FunFam" id="3.30.450.20:FF:000099">
    <property type="entry name" value="Sensory box sensor histidine kinase"/>
    <property type="match status" value="1"/>
</dbReference>
<dbReference type="InterPro" id="IPR013655">
    <property type="entry name" value="PAS_fold_3"/>
</dbReference>
<dbReference type="InterPro" id="IPR043128">
    <property type="entry name" value="Rev_trsase/Diguanyl_cyclase"/>
</dbReference>
<dbReference type="SUPFAM" id="SSF141868">
    <property type="entry name" value="EAL domain-like"/>
    <property type="match status" value="1"/>
</dbReference>
<dbReference type="SMART" id="SM00267">
    <property type="entry name" value="GGDEF"/>
    <property type="match status" value="1"/>
</dbReference>
<dbReference type="InterPro" id="IPR000700">
    <property type="entry name" value="PAS-assoc_C"/>
</dbReference>
<dbReference type="Gene3D" id="3.30.450.20">
    <property type="entry name" value="PAS domain"/>
    <property type="match status" value="1"/>
</dbReference>
<feature type="domain" description="PAC" evidence="3">
    <location>
        <begin position="272"/>
        <end position="324"/>
    </location>
</feature>
<keyword evidence="7" id="KW-1185">Reference proteome</keyword>
<dbReference type="CDD" id="cd01948">
    <property type="entry name" value="EAL"/>
    <property type="match status" value="1"/>
</dbReference>
<dbReference type="InterPro" id="IPR003018">
    <property type="entry name" value="GAF"/>
</dbReference>
<dbReference type="SMART" id="SM00086">
    <property type="entry name" value="PAC"/>
    <property type="match status" value="1"/>
</dbReference>
<dbReference type="SMART" id="SM00052">
    <property type="entry name" value="EAL"/>
    <property type="match status" value="1"/>
</dbReference>
<dbReference type="Gene3D" id="3.30.450.40">
    <property type="match status" value="1"/>
</dbReference>
<feature type="domain" description="PAS" evidence="2">
    <location>
        <begin position="200"/>
        <end position="270"/>
    </location>
</feature>
<feature type="domain" description="GGDEF" evidence="5">
    <location>
        <begin position="356"/>
        <end position="489"/>
    </location>
</feature>
<dbReference type="RefSeq" id="WP_175484697.1">
    <property type="nucleotide sequence ID" value="NZ_FOPF01000012.1"/>
</dbReference>
<sequence length="748" mass="83450">MTRNARNPARERQAVYRRAQDPQRTEEAERRVFILNLLDRLRTEKQPETLIDLTCEALGHRLGADLVIYADIDESDGYRILPRLWGRGTVPGQTGHRRIEDFGRPVLEHMKAGKTLVIENVHEDPRTAAQGPLATFAEVSVASLAHVPLIDGGQLRAILGVQFATPRRWPSADVKLTEEVAERLWEAVGRCRAEVKLTASLEKFRVLVESSAQATWEMDPDGESITDAASWCSYTGQTEEEARGKGWLDAIHPDDRQAVALRWPQAVRAEEPLSEEYRLRHGDEWRWSRVRAAPIRDALGRIVRWVGMNHDITARKKTEQRIEHMALYDALTGLPNRTLLQDRFREAAARTHREGDYLGLAMLDVDRFKEVNDTIGHAAGDKVLQAVAERVSGALRSTDTFARLSGDEFVAVLPNVGGVAEVERLAERVREAVRQPLTLGAQSVALSVSMGIVVFPQDGDELDLLLHGADIALYRAKAEGRGTIRFFEPGMEAEAQRLRRTEADLRTALEQGELTVVYQPQRDLSDGRVRSVEALVRWRHPTRGLLMPDAFIPVAESSGLIHQLGKWVLDEACRQVRAWRDQGLDLRVSINVSAAEARCDGVLEALDQAFAAYDLHRTDVEVELTETLLVDPTDKPMAALLAGLQTRGVRVALDDFGTGYSSLGYLKDLPIDTIKIDRTFIAGTDTRDGRILLEAMIDLGQKLGKRIIAEGVETEEQLDWLKGTGCDAVQGFRIARPLPPELIPRDAS</sequence>
<evidence type="ECO:0000259" key="5">
    <source>
        <dbReference type="PROSITE" id="PS50887"/>
    </source>
</evidence>
<dbReference type="InterPro" id="IPR035965">
    <property type="entry name" value="PAS-like_dom_sf"/>
</dbReference>
<feature type="domain" description="EAL" evidence="4">
    <location>
        <begin position="498"/>
        <end position="748"/>
    </location>
</feature>
<dbReference type="Pfam" id="PF00563">
    <property type="entry name" value="EAL"/>
    <property type="match status" value="1"/>
</dbReference>
<dbReference type="InterPro" id="IPR001633">
    <property type="entry name" value="EAL_dom"/>
</dbReference>
<evidence type="ECO:0000313" key="6">
    <source>
        <dbReference type="EMBL" id="SLN63908.1"/>
    </source>
</evidence>
<protein>
    <submittedName>
        <fullName evidence="6">Cyclic di-GMP phosphodiesterase Gmr</fullName>
        <ecNumber evidence="6">3.1.4.52</ecNumber>
    </submittedName>
</protein>
<name>A0A1Y5TMM0_9RHOB</name>
<feature type="region of interest" description="Disordered" evidence="1">
    <location>
        <begin position="1"/>
        <end position="23"/>
    </location>
</feature>
<dbReference type="SUPFAM" id="SSF55781">
    <property type="entry name" value="GAF domain-like"/>
    <property type="match status" value="1"/>
</dbReference>
<organism evidence="6 7">
    <name type="scientific">Palleronia marisminoris</name>
    <dbReference type="NCBI Taxonomy" id="315423"/>
    <lineage>
        <taxon>Bacteria</taxon>
        <taxon>Pseudomonadati</taxon>
        <taxon>Pseudomonadota</taxon>
        <taxon>Alphaproteobacteria</taxon>
        <taxon>Rhodobacterales</taxon>
        <taxon>Roseobacteraceae</taxon>
        <taxon>Palleronia</taxon>
    </lineage>
</organism>
<dbReference type="PROSITE" id="PS50113">
    <property type="entry name" value="PAC"/>
    <property type="match status" value="1"/>
</dbReference>
<dbReference type="SMART" id="SM00065">
    <property type="entry name" value="GAF"/>
    <property type="match status" value="1"/>
</dbReference>
<dbReference type="PROSITE" id="PS50887">
    <property type="entry name" value="GGDEF"/>
    <property type="match status" value="1"/>
</dbReference>
<dbReference type="NCBIfam" id="TIGR00254">
    <property type="entry name" value="GGDEF"/>
    <property type="match status" value="1"/>
</dbReference>
<dbReference type="InterPro" id="IPR052155">
    <property type="entry name" value="Biofilm_reg_signaling"/>
</dbReference>
<evidence type="ECO:0000256" key="1">
    <source>
        <dbReference type="SAM" id="MobiDB-lite"/>
    </source>
</evidence>
<dbReference type="InterPro" id="IPR029787">
    <property type="entry name" value="Nucleotide_cyclase"/>
</dbReference>
<dbReference type="InterPro" id="IPR000014">
    <property type="entry name" value="PAS"/>
</dbReference>
<dbReference type="SMART" id="SM00091">
    <property type="entry name" value="PAS"/>
    <property type="match status" value="1"/>
</dbReference>
<evidence type="ECO:0000259" key="4">
    <source>
        <dbReference type="PROSITE" id="PS50883"/>
    </source>
</evidence>
<dbReference type="GO" id="GO:0071111">
    <property type="term" value="F:cyclic-guanylate-specific phosphodiesterase activity"/>
    <property type="evidence" value="ECO:0007669"/>
    <property type="project" value="UniProtKB-EC"/>
</dbReference>
<dbReference type="Proteomes" id="UP000193870">
    <property type="component" value="Unassembled WGS sequence"/>
</dbReference>
<dbReference type="PANTHER" id="PTHR44757">
    <property type="entry name" value="DIGUANYLATE CYCLASE DGCP"/>
    <property type="match status" value="1"/>
</dbReference>
<dbReference type="InterPro" id="IPR035919">
    <property type="entry name" value="EAL_sf"/>
</dbReference>
<dbReference type="Pfam" id="PF08447">
    <property type="entry name" value="PAS_3"/>
    <property type="match status" value="1"/>
</dbReference>
<evidence type="ECO:0000313" key="7">
    <source>
        <dbReference type="Proteomes" id="UP000193870"/>
    </source>
</evidence>
<dbReference type="CDD" id="cd00130">
    <property type="entry name" value="PAS"/>
    <property type="match status" value="1"/>
</dbReference>
<feature type="compositionally biased region" description="Basic and acidic residues" evidence="1">
    <location>
        <begin position="8"/>
        <end position="23"/>
    </location>
</feature>
<proteinExistence type="predicted"/>
<gene>
    <name evidence="6" type="primary">gmr_5</name>
    <name evidence="6" type="ORF">PAM7066_03181</name>
</gene>
<dbReference type="PROSITE" id="PS50112">
    <property type="entry name" value="PAS"/>
    <property type="match status" value="1"/>
</dbReference>
<dbReference type="AlphaFoldDB" id="A0A1Y5TMM0"/>
<reference evidence="6 7" key="1">
    <citation type="submission" date="2017-03" db="EMBL/GenBank/DDBJ databases">
        <authorList>
            <person name="Afonso C.L."/>
            <person name="Miller P.J."/>
            <person name="Scott M.A."/>
            <person name="Spackman E."/>
            <person name="Goraichik I."/>
            <person name="Dimitrov K.M."/>
            <person name="Suarez D.L."/>
            <person name="Swayne D.E."/>
        </authorList>
    </citation>
    <scope>NUCLEOTIDE SEQUENCE [LARGE SCALE GENOMIC DNA]</scope>
    <source>
        <strain evidence="6 7">CECT 7066</strain>
    </source>
</reference>
<dbReference type="Gene3D" id="3.20.20.450">
    <property type="entry name" value="EAL domain"/>
    <property type="match status" value="1"/>
</dbReference>
<dbReference type="Pfam" id="PF13185">
    <property type="entry name" value="GAF_2"/>
    <property type="match status" value="1"/>
</dbReference>
<dbReference type="InterPro" id="IPR000160">
    <property type="entry name" value="GGDEF_dom"/>
</dbReference>
<dbReference type="Pfam" id="PF00990">
    <property type="entry name" value="GGDEF"/>
    <property type="match status" value="1"/>
</dbReference>
<keyword evidence="6" id="KW-0378">Hydrolase</keyword>
<dbReference type="NCBIfam" id="TIGR00229">
    <property type="entry name" value="sensory_box"/>
    <property type="match status" value="1"/>
</dbReference>
<dbReference type="InterPro" id="IPR001610">
    <property type="entry name" value="PAC"/>
</dbReference>
<dbReference type="SUPFAM" id="SSF55073">
    <property type="entry name" value="Nucleotide cyclase"/>
    <property type="match status" value="1"/>
</dbReference>
<dbReference type="EC" id="3.1.4.52" evidence="6"/>
<dbReference type="STRING" id="315423.SAMN04488020_1127"/>
<evidence type="ECO:0000259" key="2">
    <source>
        <dbReference type="PROSITE" id="PS50112"/>
    </source>
</evidence>
<dbReference type="CDD" id="cd01949">
    <property type="entry name" value="GGDEF"/>
    <property type="match status" value="1"/>
</dbReference>